<proteinExistence type="predicted"/>
<protein>
    <submittedName>
        <fullName evidence="1">Uncharacterized protein</fullName>
    </submittedName>
</protein>
<keyword evidence="2" id="KW-1185">Reference proteome</keyword>
<dbReference type="EMBL" id="JBHSWE010000001">
    <property type="protein sequence ID" value="MFC6672844.1"/>
    <property type="molecule type" value="Genomic_DNA"/>
</dbReference>
<reference evidence="2" key="1">
    <citation type="journal article" date="2019" name="Int. J. Syst. Evol. Microbiol.">
        <title>The Global Catalogue of Microorganisms (GCM) 10K type strain sequencing project: providing services to taxonomists for standard genome sequencing and annotation.</title>
        <authorList>
            <consortium name="The Broad Institute Genomics Platform"/>
            <consortium name="The Broad Institute Genome Sequencing Center for Infectious Disease"/>
            <person name="Wu L."/>
            <person name="Ma J."/>
        </authorList>
    </citation>
    <scope>NUCLEOTIDE SEQUENCE [LARGE SCALE GENOMIC DNA]</scope>
    <source>
        <strain evidence="2">NBRC 111756</strain>
    </source>
</reference>
<evidence type="ECO:0000313" key="2">
    <source>
        <dbReference type="Proteomes" id="UP001596422"/>
    </source>
</evidence>
<gene>
    <name evidence="1" type="ORF">ACFQDL_24250</name>
</gene>
<dbReference type="Proteomes" id="UP001596422">
    <property type="component" value="Unassembled WGS sequence"/>
</dbReference>
<evidence type="ECO:0000313" key="1">
    <source>
        <dbReference type="EMBL" id="MFC6672844.1"/>
    </source>
</evidence>
<dbReference type="RefSeq" id="WP_379911259.1">
    <property type="nucleotide sequence ID" value="NZ_JBHSWE010000001.1"/>
</dbReference>
<comment type="caution">
    <text evidence="1">The sequence shown here is derived from an EMBL/GenBank/DDBJ whole genome shotgun (WGS) entry which is preliminary data.</text>
</comment>
<sequence length="84" mass="9649">MPYSHTQPLQPSLSRAIDLEDDHIGRFRTWALRLRPFDMSLARILDLQADEMGDHKRMLLECTKARIKHFSPPNLHSSSGPGHC</sequence>
<organism evidence="1 2">
    <name type="scientific">Marinobacterium aestuariivivens</name>
    <dbReference type="NCBI Taxonomy" id="1698799"/>
    <lineage>
        <taxon>Bacteria</taxon>
        <taxon>Pseudomonadati</taxon>
        <taxon>Pseudomonadota</taxon>
        <taxon>Gammaproteobacteria</taxon>
        <taxon>Oceanospirillales</taxon>
        <taxon>Oceanospirillaceae</taxon>
        <taxon>Marinobacterium</taxon>
    </lineage>
</organism>
<name>A0ABW2A5Y5_9GAMM</name>
<accession>A0ABW2A5Y5</accession>